<reference evidence="4" key="1">
    <citation type="submission" date="2017-12" db="EMBL/GenBank/DDBJ databases">
        <title>Gene loss provides genomic basis for host adaptation in cereal stripe rust fungi.</title>
        <authorList>
            <person name="Xia C."/>
        </authorList>
    </citation>
    <scope>NUCLEOTIDE SEQUENCE [LARGE SCALE GENOMIC DNA]</scope>
    <source>
        <strain evidence="4">93-210</strain>
    </source>
</reference>
<evidence type="ECO:0000313" key="4">
    <source>
        <dbReference type="EMBL" id="POW05574.1"/>
    </source>
</evidence>
<feature type="region of interest" description="Disordered" evidence="3">
    <location>
        <begin position="78"/>
        <end position="97"/>
    </location>
</feature>
<feature type="compositionally biased region" description="Polar residues" evidence="3">
    <location>
        <begin position="78"/>
        <end position="90"/>
    </location>
</feature>
<gene>
    <name evidence="4" type="ORF">PSTT_09637</name>
</gene>
<dbReference type="VEuPathDB" id="FungiDB:PSHT_06655"/>
<dbReference type="VEuPathDB" id="FungiDB:PSTT_09637"/>
<accession>A0A2S4V7U3</accession>
<dbReference type="EMBL" id="PKSL01000097">
    <property type="protein sequence ID" value="POW05574.1"/>
    <property type="molecule type" value="Genomic_DNA"/>
</dbReference>
<dbReference type="Proteomes" id="UP000239156">
    <property type="component" value="Unassembled WGS sequence"/>
</dbReference>
<dbReference type="AlphaFoldDB" id="A0A2S4V7U3"/>
<comment type="caution">
    <text evidence="4">The sequence shown here is derived from an EMBL/GenBank/DDBJ whole genome shotgun (WGS) entry which is preliminary data.</text>
</comment>
<keyword evidence="1" id="KW-0808">Transferase</keyword>
<proteinExistence type="predicted"/>
<keyword evidence="5" id="KW-1185">Reference proteome</keyword>
<evidence type="ECO:0000256" key="3">
    <source>
        <dbReference type="SAM" id="MobiDB-lite"/>
    </source>
</evidence>
<protein>
    <recommendedName>
        <fullName evidence="6">Methyltransferase type 11 domain-containing protein</fullName>
    </recommendedName>
</protein>
<dbReference type="PANTHER" id="PTHR35897">
    <property type="entry name" value="METHYLTRANSFERASE AUSD"/>
    <property type="match status" value="1"/>
</dbReference>
<evidence type="ECO:0000256" key="2">
    <source>
        <dbReference type="ARBA" id="ARBA00022691"/>
    </source>
</evidence>
<organism evidence="4 5">
    <name type="scientific">Puccinia striiformis</name>
    <dbReference type="NCBI Taxonomy" id="27350"/>
    <lineage>
        <taxon>Eukaryota</taxon>
        <taxon>Fungi</taxon>
        <taxon>Dikarya</taxon>
        <taxon>Basidiomycota</taxon>
        <taxon>Pucciniomycotina</taxon>
        <taxon>Pucciniomycetes</taxon>
        <taxon>Pucciniales</taxon>
        <taxon>Pucciniaceae</taxon>
        <taxon>Puccinia</taxon>
    </lineage>
</organism>
<dbReference type="GO" id="GO:0016740">
    <property type="term" value="F:transferase activity"/>
    <property type="evidence" value="ECO:0007669"/>
    <property type="project" value="UniProtKB-KW"/>
</dbReference>
<evidence type="ECO:0000256" key="1">
    <source>
        <dbReference type="ARBA" id="ARBA00022679"/>
    </source>
</evidence>
<evidence type="ECO:0000313" key="5">
    <source>
        <dbReference type="Proteomes" id="UP000239156"/>
    </source>
</evidence>
<dbReference type="PANTHER" id="PTHR35897:SF1">
    <property type="entry name" value="METHYLTRANSFERASE AUSD"/>
    <property type="match status" value="1"/>
</dbReference>
<dbReference type="InterPro" id="IPR051654">
    <property type="entry name" value="Meroterpenoid_MTases"/>
</dbReference>
<sequence>MTRANQQFGPSDTSWGAIGVRADAGTKNDLVLKHVSRSPLGSSLPPDRTSSDLFVSFHIFRISLHTLDTHFNHMAPSAQTTTLPSATASHSGDVGGDTSRITAENMPKPFAGVEAIYPLDLIEHTKELEFFKKTTGIHDPLVLKGHMLKIREAAYKIYPYPCIWGYEFLKGKTLSHPLYPRVKGNQLSDKTSEDFLGVDLKQVVEDGWDANNVLGIDVHQEWIDVGHDLFKDGQQLPTFLGDILLETTLDSAPAEEAQPVLDLRNLKDLNPLKGRVSFICANQLFHLFLDHDQRELAERCGRLLSNEPGSAIFGTQLGAPKETLVEIYKVHLHSPKSFERLWREAWAKTSRWWSRRRSIPVFTTIAASLMESKDSVGSIGLLYGSRSHISTLLIPNVLNKNRFPTLSNYTL</sequence>
<name>A0A2S4V7U3_9BASI</name>
<evidence type="ECO:0008006" key="6">
    <source>
        <dbReference type="Google" id="ProtNLM"/>
    </source>
</evidence>
<keyword evidence="2" id="KW-0949">S-adenosyl-L-methionine</keyword>